<dbReference type="GO" id="GO:0032259">
    <property type="term" value="P:methylation"/>
    <property type="evidence" value="ECO:0007669"/>
    <property type="project" value="UniProtKB-KW"/>
</dbReference>
<keyword evidence="1" id="KW-0732">Signal</keyword>
<protein>
    <submittedName>
        <fullName evidence="3">Protein arginine N-methyltransferase</fullName>
    </submittedName>
</protein>
<dbReference type="SUPFAM" id="SSF54897">
    <property type="entry name" value="Protease propeptides/inhibitors"/>
    <property type="match status" value="1"/>
</dbReference>
<evidence type="ECO:0000313" key="4">
    <source>
        <dbReference type="Proteomes" id="UP000613580"/>
    </source>
</evidence>
<dbReference type="GO" id="GO:0008236">
    <property type="term" value="F:serine-type peptidase activity"/>
    <property type="evidence" value="ECO:0007669"/>
    <property type="project" value="InterPro"/>
</dbReference>
<dbReference type="InterPro" id="IPR015366">
    <property type="entry name" value="S53_propep"/>
</dbReference>
<reference evidence="3" key="1">
    <citation type="submission" date="2020-05" db="EMBL/GenBank/DDBJ databases">
        <title>Mycena genomes resolve the evolution of fungal bioluminescence.</title>
        <authorList>
            <person name="Tsai I.J."/>
        </authorList>
    </citation>
    <scope>NUCLEOTIDE SEQUENCE</scope>
    <source>
        <strain evidence="3">110903Hualien_Pintung</strain>
    </source>
</reference>
<proteinExistence type="predicted"/>
<evidence type="ECO:0000259" key="2">
    <source>
        <dbReference type="Pfam" id="PF09286"/>
    </source>
</evidence>
<keyword evidence="4" id="KW-1185">Reference proteome</keyword>
<feature type="signal peptide" evidence="1">
    <location>
        <begin position="1"/>
        <end position="17"/>
    </location>
</feature>
<keyword evidence="3" id="KW-0489">Methyltransferase</keyword>
<organism evidence="3 4">
    <name type="scientific">Mycena chlorophos</name>
    <name type="common">Agaric fungus</name>
    <name type="synonym">Agaricus chlorophos</name>
    <dbReference type="NCBI Taxonomy" id="658473"/>
    <lineage>
        <taxon>Eukaryota</taxon>
        <taxon>Fungi</taxon>
        <taxon>Dikarya</taxon>
        <taxon>Basidiomycota</taxon>
        <taxon>Agaricomycotina</taxon>
        <taxon>Agaricomycetes</taxon>
        <taxon>Agaricomycetidae</taxon>
        <taxon>Agaricales</taxon>
        <taxon>Marasmiineae</taxon>
        <taxon>Mycenaceae</taxon>
        <taxon>Mycena</taxon>
    </lineage>
</organism>
<name>A0A8H6WMX1_MYCCL</name>
<dbReference type="EMBL" id="JACAZE010000002">
    <property type="protein sequence ID" value="KAF7320613.1"/>
    <property type="molecule type" value="Genomic_DNA"/>
</dbReference>
<dbReference type="OrthoDB" id="3060409at2759"/>
<gene>
    <name evidence="3" type="ORF">HMN09_00145900</name>
</gene>
<dbReference type="Proteomes" id="UP000613580">
    <property type="component" value="Unassembled WGS sequence"/>
</dbReference>
<dbReference type="Pfam" id="PF09286">
    <property type="entry name" value="Pro-kuma_activ"/>
    <property type="match status" value="1"/>
</dbReference>
<dbReference type="AlphaFoldDB" id="A0A8H6WMX1"/>
<comment type="caution">
    <text evidence="3">The sequence shown here is derived from an EMBL/GenBank/DDBJ whole genome shotgun (WGS) entry which is preliminary data.</text>
</comment>
<sequence length="125" mass="13220">MCLAILPLVGFLACVCASAPTSMVVLGSVPDGMIPKGFTFIGRPPGSQMLTLRIALENTDQEGLENTAYAVSTPGSSQYGQFLTPDETMCALRKQHWMASTLGSLPTASLHIPSHSLAIQSIQKV</sequence>
<evidence type="ECO:0000256" key="1">
    <source>
        <dbReference type="SAM" id="SignalP"/>
    </source>
</evidence>
<feature type="chain" id="PRO_5034308356" evidence="1">
    <location>
        <begin position="18"/>
        <end position="125"/>
    </location>
</feature>
<evidence type="ECO:0000313" key="3">
    <source>
        <dbReference type="EMBL" id="KAF7320613.1"/>
    </source>
</evidence>
<accession>A0A8H6WMX1</accession>
<dbReference type="GO" id="GO:0008168">
    <property type="term" value="F:methyltransferase activity"/>
    <property type="evidence" value="ECO:0007669"/>
    <property type="project" value="UniProtKB-KW"/>
</dbReference>
<feature type="domain" description="Peptidase S53 activation" evidence="2">
    <location>
        <begin position="37"/>
        <end position="89"/>
    </location>
</feature>
<keyword evidence="3" id="KW-0808">Transferase</keyword>